<feature type="compositionally biased region" description="Basic and acidic residues" evidence="1">
    <location>
        <begin position="1"/>
        <end position="23"/>
    </location>
</feature>
<reference evidence="3" key="1">
    <citation type="journal article" date="2019" name="Int. J. Syst. Evol. Microbiol.">
        <title>The Global Catalogue of Microorganisms (GCM) 10K type strain sequencing project: providing services to taxonomists for standard genome sequencing and annotation.</title>
        <authorList>
            <consortium name="The Broad Institute Genomics Platform"/>
            <consortium name="The Broad Institute Genome Sequencing Center for Infectious Disease"/>
            <person name="Wu L."/>
            <person name="Ma J."/>
        </authorList>
    </citation>
    <scope>NUCLEOTIDE SEQUENCE [LARGE SCALE GENOMIC DNA]</scope>
    <source>
        <strain evidence="3">JCM 18204</strain>
    </source>
</reference>
<proteinExistence type="predicted"/>
<feature type="region of interest" description="Disordered" evidence="1">
    <location>
        <begin position="1"/>
        <end position="32"/>
    </location>
</feature>
<organism evidence="2 3">
    <name type="scientific">Lysobacter hankyongensis</name>
    <dbReference type="NCBI Taxonomy" id="1176535"/>
    <lineage>
        <taxon>Bacteria</taxon>
        <taxon>Pseudomonadati</taxon>
        <taxon>Pseudomonadota</taxon>
        <taxon>Gammaproteobacteria</taxon>
        <taxon>Lysobacterales</taxon>
        <taxon>Lysobacteraceae</taxon>
        <taxon>Lysobacter</taxon>
    </lineage>
</organism>
<accession>A0ABP9AS80</accession>
<dbReference type="Proteomes" id="UP001499959">
    <property type="component" value="Unassembled WGS sequence"/>
</dbReference>
<evidence type="ECO:0008006" key="4">
    <source>
        <dbReference type="Google" id="ProtNLM"/>
    </source>
</evidence>
<comment type="caution">
    <text evidence="2">The sequence shown here is derived from an EMBL/GenBank/DDBJ whole genome shotgun (WGS) entry which is preliminary data.</text>
</comment>
<keyword evidence="3" id="KW-1185">Reference proteome</keyword>
<protein>
    <recommendedName>
        <fullName evidence="4">DUF2292 domain-containing protein</fullName>
    </recommendedName>
</protein>
<evidence type="ECO:0000313" key="3">
    <source>
        <dbReference type="Proteomes" id="UP001499959"/>
    </source>
</evidence>
<sequence>MNERRTTDDVSDSDAPRERDGDARNVAGIPPVGARLNDHERAVIAALRDIAFGEVEVVVHNAKIVQITRSQKFRFADR</sequence>
<evidence type="ECO:0000256" key="1">
    <source>
        <dbReference type="SAM" id="MobiDB-lite"/>
    </source>
</evidence>
<dbReference type="Pfam" id="PF10055">
    <property type="entry name" value="DUF2292"/>
    <property type="match status" value="1"/>
</dbReference>
<name>A0ABP9AS80_9GAMM</name>
<dbReference type="RefSeq" id="WP_345301902.1">
    <property type="nucleotide sequence ID" value="NZ_BAABJE010000001.1"/>
</dbReference>
<gene>
    <name evidence="2" type="ORF">GCM10023307_07410</name>
</gene>
<dbReference type="InterPro" id="IPR018743">
    <property type="entry name" value="DUF2292"/>
</dbReference>
<evidence type="ECO:0000313" key="2">
    <source>
        <dbReference type="EMBL" id="GAA4785220.1"/>
    </source>
</evidence>
<dbReference type="EMBL" id="BAABJE010000001">
    <property type="protein sequence ID" value="GAA4785220.1"/>
    <property type="molecule type" value="Genomic_DNA"/>
</dbReference>